<accession>A0A381QHG3</accession>
<evidence type="ECO:0000256" key="6">
    <source>
        <dbReference type="ARBA" id="ARBA00022741"/>
    </source>
</evidence>
<dbReference type="NCBIfam" id="TIGR03188">
    <property type="entry name" value="histidine_hisI"/>
    <property type="match status" value="1"/>
</dbReference>
<evidence type="ECO:0000259" key="11">
    <source>
        <dbReference type="Pfam" id="PF01502"/>
    </source>
</evidence>
<dbReference type="InterPro" id="IPR008179">
    <property type="entry name" value="HisE"/>
</dbReference>
<proteinExistence type="predicted"/>
<evidence type="ECO:0000256" key="4">
    <source>
        <dbReference type="ARBA" id="ARBA00005204"/>
    </source>
</evidence>
<comment type="pathway">
    <text evidence="4">Amino-acid biosynthesis; L-histidine biosynthesis; L-histidine from 5-phospho-alpha-D-ribose 1-diphosphate: step 2/9.</text>
</comment>
<dbReference type="GO" id="GO:0005524">
    <property type="term" value="F:ATP binding"/>
    <property type="evidence" value="ECO:0007669"/>
    <property type="project" value="UniProtKB-KW"/>
</dbReference>
<evidence type="ECO:0000256" key="5">
    <source>
        <dbReference type="ARBA" id="ARBA00022605"/>
    </source>
</evidence>
<evidence type="ECO:0000256" key="8">
    <source>
        <dbReference type="ARBA" id="ARBA00022840"/>
    </source>
</evidence>
<dbReference type="GO" id="GO:0004636">
    <property type="term" value="F:phosphoribosyl-ATP diphosphatase activity"/>
    <property type="evidence" value="ECO:0007669"/>
    <property type="project" value="UniProtKB-EC"/>
</dbReference>
<dbReference type="InterPro" id="IPR002496">
    <property type="entry name" value="PRib_AMP_CycHydrolase_dom"/>
</dbReference>
<dbReference type="EMBL" id="UINC01001367">
    <property type="protein sequence ID" value="SUZ78792.1"/>
    <property type="molecule type" value="Genomic_DNA"/>
</dbReference>
<keyword evidence="7" id="KW-0378">Hydrolase</keyword>
<dbReference type="UniPathway" id="UPA00031">
    <property type="reaction ID" value="UER00007"/>
</dbReference>
<evidence type="ECO:0000256" key="7">
    <source>
        <dbReference type="ARBA" id="ARBA00022801"/>
    </source>
</evidence>
<gene>
    <name evidence="12" type="ORF">METZ01_LOCUS31646</name>
</gene>
<keyword evidence="10" id="KW-0511">Multifunctional enzyme</keyword>
<comment type="catalytic activity">
    <reaction evidence="2">
        <text>1-(5-phospho-beta-D-ribosyl)-ATP + H2O = 1-(5-phospho-beta-D-ribosyl)-5'-AMP + diphosphate + H(+)</text>
        <dbReference type="Rhea" id="RHEA:22828"/>
        <dbReference type="ChEBI" id="CHEBI:15377"/>
        <dbReference type="ChEBI" id="CHEBI:15378"/>
        <dbReference type="ChEBI" id="CHEBI:33019"/>
        <dbReference type="ChEBI" id="CHEBI:59457"/>
        <dbReference type="ChEBI" id="CHEBI:73183"/>
        <dbReference type="EC" id="3.6.1.31"/>
    </reaction>
</comment>
<keyword evidence="9" id="KW-0368">Histidine biosynthesis</keyword>
<dbReference type="Pfam" id="PF01502">
    <property type="entry name" value="PRA-CH"/>
    <property type="match status" value="1"/>
</dbReference>
<dbReference type="GO" id="GO:0004635">
    <property type="term" value="F:phosphoribosyl-AMP cyclohydrolase activity"/>
    <property type="evidence" value="ECO:0007669"/>
    <property type="project" value="UniProtKB-EC"/>
</dbReference>
<comment type="catalytic activity">
    <reaction evidence="1">
        <text>1-(5-phospho-beta-D-ribosyl)-5'-AMP + H2O = 1-(5-phospho-beta-D-ribosyl)-5-[(5-phospho-beta-D-ribosylamino)methylideneamino]imidazole-4-carboxamide</text>
        <dbReference type="Rhea" id="RHEA:20049"/>
        <dbReference type="ChEBI" id="CHEBI:15377"/>
        <dbReference type="ChEBI" id="CHEBI:58435"/>
        <dbReference type="ChEBI" id="CHEBI:59457"/>
        <dbReference type="EC" id="3.5.4.19"/>
    </reaction>
</comment>
<comment type="pathway">
    <text evidence="3">Amino-acid biosynthesis; L-histidine biosynthesis; L-histidine from 5-phospho-alpha-D-ribose 1-diphosphate: step 3/9.</text>
</comment>
<dbReference type="InterPro" id="IPR011060">
    <property type="entry name" value="RibuloseP-bd_barrel"/>
</dbReference>
<evidence type="ECO:0000256" key="1">
    <source>
        <dbReference type="ARBA" id="ARBA00000024"/>
    </source>
</evidence>
<evidence type="ECO:0000256" key="3">
    <source>
        <dbReference type="ARBA" id="ARBA00005169"/>
    </source>
</evidence>
<dbReference type="InterPro" id="IPR013785">
    <property type="entry name" value="Aldolase_TIM"/>
</dbReference>
<keyword evidence="6" id="KW-0547">Nucleotide-binding</keyword>
<dbReference type="PANTHER" id="PTHR42945:SF1">
    <property type="entry name" value="HISTIDINE BIOSYNTHESIS BIFUNCTIONAL PROTEIN HIS7"/>
    <property type="match status" value="1"/>
</dbReference>
<feature type="domain" description="Phosphoribosyl-AMP cyclohydrolase" evidence="11">
    <location>
        <begin position="238"/>
        <end position="310"/>
    </location>
</feature>
<dbReference type="GO" id="GO:0000105">
    <property type="term" value="P:L-histidine biosynthetic process"/>
    <property type="evidence" value="ECO:0007669"/>
    <property type="project" value="UniProtKB-UniPathway"/>
</dbReference>
<sequence length="430" mass="45798">MDGRAVQLRQGKEFVLDGGDPFERLEEFSVAGEVAVVDLDAAMGKGSNAPIIRELVLQAPCRVGGGIRDIDAALAWLDAGAESIVIGTAASVDFCSQLPRDRVIAAVDALRGKVVVEGWQTKTEHGVIDRIKELAPFVGGFLLTQVEHEGGMSGWNEELVAQAVQAAGSVRITAAGGITTAEDVGRLDQLGADAQVGMALYTNRMSLGEAVGAPLVKAIDGRLWPTVVCDEEGQALGLVWSTRESLEAAVGERRGIYWSRSRDSLWIKGETSGATQELLRVELDCDRDALRFIVRQQGSGFCHTGTPGCWPTPFTLSTLSEVITQRGQEAPEGSGTAKLMGDSALLASKLREETEELIEALQADDDGSSSSDDAGSGQVIHEAADLLYFTLVATASRGVGVGGLRRELAQRSLRVRRRPMEAKPEEGADR</sequence>
<name>A0A381QHG3_9ZZZZ</name>
<dbReference type="Gene3D" id="3.10.20.810">
    <property type="entry name" value="Phosphoribosyl-AMP cyclohydrolase"/>
    <property type="match status" value="1"/>
</dbReference>
<organism evidence="12">
    <name type="scientific">marine metagenome</name>
    <dbReference type="NCBI Taxonomy" id="408172"/>
    <lineage>
        <taxon>unclassified sequences</taxon>
        <taxon>metagenomes</taxon>
        <taxon>ecological metagenomes</taxon>
    </lineage>
</organism>
<evidence type="ECO:0000256" key="9">
    <source>
        <dbReference type="ARBA" id="ARBA00023102"/>
    </source>
</evidence>
<dbReference type="Gene3D" id="1.10.287.1080">
    <property type="entry name" value="MazG-like"/>
    <property type="match status" value="1"/>
</dbReference>
<dbReference type="SUPFAM" id="SSF141734">
    <property type="entry name" value="HisI-like"/>
    <property type="match status" value="1"/>
</dbReference>
<dbReference type="Gene3D" id="3.20.20.70">
    <property type="entry name" value="Aldolase class I"/>
    <property type="match status" value="1"/>
</dbReference>
<dbReference type="SUPFAM" id="SSF51366">
    <property type="entry name" value="Ribulose-phoshate binding barrel"/>
    <property type="match status" value="1"/>
</dbReference>
<evidence type="ECO:0000313" key="12">
    <source>
        <dbReference type="EMBL" id="SUZ78792.1"/>
    </source>
</evidence>
<dbReference type="InterPro" id="IPR021130">
    <property type="entry name" value="PRib-ATP_PPHydrolase-like"/>
</dbReference>
<dbReference type="InterPro" id="IPR006062">
    <property type="entry name" value="His_biosynth"/>
</dbReference>
<dbReference type="InterPro" id="IPR038019">
    <property type="entry name" value="PRib_AMP_CycHydrolase_sf"/>
</dbReference>
<dbReference type="AlphaFoldDB" id="A0A381QHG3"/>
<evidence type="ECO:0000256" key="10">
    <source>
        <dbReference type="ARBA" id="ARBA00023268"/>
    </source>
</evidence>
<keyword evidence="5" id="KW-0028">Amino-acid biosynthesis</keyword>
<reference evidence="12" key="1">
    <citation type="submission" date="2018-05" db="EMBL/GenBank/DDBJ databases">
        <authorList>
            <person name="Lanie J.A."/>
            <person name="Ng W.-L."/>
            <person name="Kazmierczak K.M."/>
            <person name="Andrzejewski T.M."/>
            <person name="Davidsen T.M."/>
            <person name="Wayne K.J."/>
            <person name="Tettelin H."/>
            <person name="Glass J.I."/>
            <person name="Rusch D."/>
            <person name="Podicherti R."/>
            <person name="Tsui H.-C.T."/>
            <person name="Winkler M.E."/>
        </authorList>
    </citation>
    <scope>NUCLEOTIDE SEQUENCE</scope>
</reference>
<keyword evidence="8" id="KW-0067">ATP-binding</keyword>
<protein>
    <recommendedName>
        <fullName evidence="11">Phosphoribosyl-AMP cyclohydrolase domain-containing protein</fullName>
    </recommendedName>
</protein>
<dbReference type="PANTHER" id="PTHR42945">
    <property type="entry name" value="HISTIDINE BIOSYNTHESIS BIFUNCTIONAL PROTEIN"/>
    <property type="match status" value="1"/>
</dbReference>
<dbReference type="SUPFAM" id="SSF101386">
    <property type="entry name" value="all-alpha NTP pyrophosphatases"/>
    <property type="match status" value="1"/>
</dbReference>
<dbReference type="Pfam" id="PF01503">
    <property type="entry name" value="PRA-PH"/>
    <property type="match status" value="1"/>
</dbReference>
<evidence type="ECO:0000256" key="2">
    <source>
        <dbReference type="ARBA" id="ARBA00001460"/>
    </source>
</evidence>
<dbReference type="Pfam" id="PF00977">
    <property type="entry name" value="His_biosynth"/>
    <property type="match status" value="1"/>
</dbReference>